<accession>A0ABV3VZ71</accession>
<dbReference type="SUPFAM" id="SSF55729">
    <property type="entry name" value="Acyl-CoA N-acyltransferases (Nat)"/>
    <property type="match status" value="1"/>
</dbReference>
<dbReference type="RefSeq" id="WP_368636879.1">
    <property type="nucleotide sequence ID" value="NZ_JBFRHK010000008.1"/>
</dbReference>
<dbReference type="CDD" id="cd04301">
    <property type="entry name" value="NAT_SF"/>
    <property type="match status" value="1"/>
</dbReference>
<name>A0ABV3VZ71_9BACI</name>
<dbReference type="Pfam" id="PF13302">
    <property type="entry name" value="Acetyltransf_3"/>
    <property type="match status" value="1"/>
</dbReference>
<comment type="caution">
    <text evidence="2">The sequence shown here is derived from an EMBL/GenBank/DDBJ whole genome shotgun (WGS) entry which is preliminary data.</text>
</comment>
<dbReference type="EMBL" id="JBFRHK010000008">
    <property type="protein sequence ID" value="MEX3746205.1"/>
    <property type="molecule type" value="Genomic_DNA"/>
</dbReference>
<keyword evidence="2" id="KW-0012">Acyltransferase</keyword>
<dbReference type="InterPro" id="IPR016181">
    <property type="entry name" value="Acyl_CoA_acyltransferase"/>
</dbReference>
<dbReference type="PANTHER" id="PTHR43792:SF9">
    <property type="entry name" value="RIBOSOMAL-PROTEIN-ALANINE ACETYLTRANSFERASE"/>
    <property type="match status" value="1"/>
</dbReference>
<dbReference type="PROSITE" id="PS51186">
    <property type="entry name" value="GNAT"/>
    <property type="match status" value="1"/>
</dbReference>
<dbReference type="Proteomes" id="UP001558534">
    <property type="component" value="Unassembled WGS sequence"/>
</dbReference>
<dbReference type="GO" id="GO:0016746">
    <property type="term" value="F:acyltransferase activity"/>
    <property type="evidence" value="ECO:0007669"/>
    <property type="project" value="UniProtKB-KW"/>
</dbReference>
<dbReference type="InterPro" id="IPR051531">
    <property type="entry name" value="N-acetyltransferase"/>
</dbReference>
<protein>
    <submittedName>
        <fullName evidence="2">GNAT family N-acetyltransferase</fullName>
        <ecNumber evidence="2">2.3.-.-</ecNumber>
    </submittedName>
</protein>
<dbReference type="EC" id="2.3.-.-" evidence="2"/>
<dbReference type="InterPro" id="IPR000182">
    <property type="entry name" value="GNAT_dom"/>
</dbReference>
<dbReference type="Gene3D" id="3.40.630.30">
    <property type="match status" value="1"/>
</dbReference>
<reference evidence="2 3" key="1">
    <citation type="submission" date="2024-07" db="EMBL/GenBank/DDBJ databases">
        <title>Characterization of a bacterium isolated from hydrolysated instant sea cucumber by whole-genome sequencing and metabolomics.</title>
        <authorList>
            <person name="Luo X."/>
            <person name="Zhang Z."/>
            <person name="Zheng Z."/>
            <person name="Zhang W."/>
            <person name="Ming T."/>
            <person name="Jiao L."/>
            <person name="Su X."/>
            <person name="Kong F."/>
            <person name="Xu J."/>
        </authorList>
    </citation>
    <scope>NUCLEOTIDE SEQUENCE [LARGE SCALE GENOMIC DNA]</scope>
    <source>
        <strain evidence="2 3">XL-2024</strain>
    </source>
</reference>
<feature type="domain" description="N-acetyltransferase" evidence="1">
    <location>
        <begin position="18"/>
        <end position="180"/>
    </location>
</feature>
<evidence type="ECO:0000259" key="1">
    <source>
        <dbReference type="PROSITE" id="PS51186"/>
    </source>
</evidence>
<keyword evidence="3" id="KW-1185">Reference proteome</keyword>
<keyword evidence="2" id="KW-0808">Transferase</keyword>
<proteinExistence type="predicted"/>
<evidence type="ECO:0000313" key="2">
    <source>
        <dbReference type="EMBL" id="MEX3746205.1"/>
    </source>
</evidence>
<organism evidence="2 3">
    <name type="scientific">Lysinibacillus xylanilyticus</name>
    <dbReference type="NCBI Taxonomy" id="582475"/>
    <lineage>
        <taxon>Bacteria</taxon>
        <taxon>Bacillati</taxon>
        <taxon>Bacillota</taxon>
        <taxon>Bacilli</taxon>
        <taxon>Bacillales</taxon>
        <taxon>Bacillaceae</taxon>
        <taxon>Lysinibacillus</taxon>
    </lineage>
</organism>
<gene>
    <name evidence="2" type="ORF">AB1300_13780</name>
</gene>
<sequence>MSDNVFKQTIPVLKTARLTLRPISLNDLEAMFNYASSENVARFVTWEPHKSFDDTKEFIELILNGYKQGKHLLWGIEYEQKLIGTIDFVSMNDLHKFAEIGYVLSEEYWNQGITTEAAKKLIDYGFNELKLTRIQARCFEENIGSQKVMEKSGMLYEGLLRKSMFVKGHHQNVKMYAIIDNDYFTKIEPW</sequence>
<evidence type="ECO:0000313" key="3">
    <source>
        <dbReference type="Proteomes" id="UP001558534"/>
    </source>
</evidence>
<dbReference type="PANTHER" id="PTHR43792">
    <property type="entry name" value="GNAT FAMILY, PUTATIVE (AFU_ORTHOLOGUE AFUA_3G00765)-RELATED-RELATED"/>
    <property type="match status" value="1"/>
</dbReference>